<keyword evidence="5 11" id="KW-0479">Metal-binding</keyword>
<evidence type="ECO:0000313" key="13">
    <source>
        <dbReference type="EMBL" id="ADL13238.1"/>
    </source>
</evidence>
<feature type="binding site" evidence="11">
    <location>
        <position position="74"/>
    </location>
    <ligand>
        <name>thiamine diphosphate</name>
        <dbReference type="ChEBI" id="CHEBI:58937"/>
    </ligand>
</feature>
<reference evidence="13 14" key="1">
    <citation type="journal article" date="2010" name="Stand. Genomic Sci.">
        <title>Complete genome sequence of Acetohalobium arabaticum type strain (Z-7288).</title>
        <authorList>
            <person name="Sikorski J."/>
            <person name="Lapidus A."/>
            <person name="Chertkov O."/>
            <person name="Lucas S."/>
            <person name="Copeland A."/>
            <person name="Glavina Del Rio T."/>
            <person name="Nolan M."/>
            <person name="Tice H."/>
            <person name="Cheng J.F."/>
            <person name="Han C."/>
            <person name="Brambilla E."/>
            <person name="Pitluck S."/>
            <person name="Liolios K."/>
            <person name="Ivanova N."/>
            <person name="Mavromatis K."/>
            <person name="Mikhailova N."/>
            <person name="Pati A."/>
            <person name="Bruce D."/>
            <person name="Detter C."/>
            <person name="Tapia R."/>
            <person name="Goodwin L."/>
            <person name="Chen A."/>
            <person name="Palaniappan K."/>
            <person name="Land M."/>
            <person name="Hauser L."/>
            <person name="Chang Y.J."/>
            <person name="Jeffries C.D."/>
            <person name="Rohde M."/>
            <person name="Goker M."/>
            <person name="Spring S."/>
            <person name="Woyke T."/>
            <person name="Bristow J."/>
            <person name="Eisen J.A."/>
            <person name="Markowitz V."/>
            <person name="Hugenholtz P."/>
            <person name="Kyrpides N.C."/>
            <person name="Klenk H.P."/>
        </authorList>
    </citation>
    <scope>NUCLEOTIDE SEQUENCE [LARGE SCALE GENOMIC DNA]</scope>
    <source>
        <strain evidence="14">ATCC 49924 / DSM 5501 / Z-7288</strain>
    </source>
</reference>
<dbReference type="NCBIfam" id="TIGR00204">
    <property type="entry name" value="dxs"/>
    <property type="match status" value="1"/>
</dbReference>
<keyword evidence="7 11" id="KW-0784">Thiamine biosynthesis</keyword>
<dbReference type="Pfam" id="PF13292">
    <property type="entry name" value="DXP_synthase_N"/>
    <property type="match status" value="1"/>
</dbReference>
<dbReference type="PANTHER" id="PTHR43322">
    <property type="entry name" value="1-D-DEOXYXYLULOSE 5-PHOSPHATE SYNTHASE-RELATED"/>
    <property type="match status" value="1"/>
</dbReference>
<evidence type="ECO:0000256" key="4">
    <source>
        <dbReference type="ARBA" id="ARBA00022679"/>
    </source>
</evidence>
<keyword evidence="8 11" id="KW-0786">Thiamine pyrophosphate</keyword>
<feature type="binding site" evidence="11">
    <location>
        <position position="175"/>
    </location>
    <ligand>
        <name>Mg(2+)</name>
        <dbReference type="ChEBI" id="CHEBI:18420"/>
    </ligand>
</feature>
<dbReference type="SUPFAM" id="SSF52922">
    <property type="entry name" value="TK C-terminal domain-like"/>
    <property type="match status" value="1"/>
</dbReference>
<comment type="similarity">
    <text evidence="2 11">Belongs to the transketolase family. DXPS subfamily.</text>
</comment>
<dbReference type="Gene3D" id="3.40.50.920">
    <property type="match status" value="1"/>
</dbReference>
<comment type="function">
    <text evidence="10 11">Catalyzes the acyloin condensation reaction between C atoms 2 and 3 of pyruvate and glyceraldehyde 3-phosphate to yield 1-deoxy-D-xylulose-5-phosphate (DXP).</text>
</comment>
<dbReference type="CDD" id="cd07033">
    <property type="entry name" value="TPP_PYR_DXS_TK_like"/>
    <property type="match status" value="1"/>
</dbReference>
<evidence type="ECO:0000256" key="1">
    <source>
        <dbReference type="ARBA" id="ARBA00004980"/>
    </source>
</evidence>
<feature type="binding site" evidence="11">
    <location>
        <position position="286"/>
    </location>
    <ligand>
        <name>thiamine diphosphate</name>
        <dbReference type="ChEBI" id="CHEBI:58937"/>
    </ligand>
</feature>
<dbReference type="GO" id="GO:0005829">
    <property type="term" value="C:cytosol"/>
    <property type="evidence" value="ECO:0007669"/>
    <property type="project" value="TreeGrafter"/>
</dbReference>
<dbReference type="InterPro" id="IPR033248">
    <property type="entry name" value="Transketolase_C"/>
</dbReference>
<accession>D9QRU7</accession>
<comment type="subunit">
    <text evidence="3 11">Homodimer.</text>
</comment>
<dbReference type="InterPro" id="IPR005475">
    <property type="entry name" value="Transketolase-like_Pyr-bd"/>
</dbReference>
<dbReference type="InterPro" id="IPR005477">
    <property type="entry name" value="Dxylulose-5-P_synthase"/>
</dbReference>
<dbReference type="GO" id="GO:0019288">
    <property type="term" value="P:isopentenyl diphosphate biosynthetic process, methylerythritol 4-phosphate pathway"/>
    <property type="evidence" value="ECO:0007669"/>
    <property type="project" value="TreeGrafter"/>
</dbReference>
<keyword evidence="9 11" id="KW-0414">Isoprene biosynthesis</keyword>
<comment type="cofactor">
    <cofactor evidence="11">
        <name>thiamine diphosphate</name>
        <dbReference type="ChEBI" id="CHEBI:58937"/>
    </cofactor>
    <text evidence="11">Binds 1 thiamine pyrophosphate per subunit.</text>
</comment>
<feature type="domain" description="Transketolase-like pyrimidine-binding" evidence="12">
    <location>
        <begin position="316"/>
        <end position="480"/>
    </location>
</feature>
<evidence type="ECO:0000256" key="11">
    <source>
        <dbReference type="HAMAP-Rule" id="MF_00315"/>
    </source>
</evidence>
<dbReference type="CDD" id="cd02007">
    <property type="entry name" value="TPP_DXS"/>
    <property type="match status" value="1"/>
</dbReference>
<proteinExistence type="inferred from homology"/>
<dbReference type="HOGENOM" id="CLU_009227_1_4_9"/>
<sequence>MGEYLQDITSPRELDNLSTKELDEVAEEIRRKIIVTLSKTGGHLASSLGVVELTLALHTVFKTPKDKIIWDVGHQAYAHKLVTGRYDEFSSLRQYQGLSGFPKRSESRHDALNTGHSSTSISAALGMACSRDIKGQDNDVAALIGDGALTGGMAFEALNHAGHLGTDLTVVLNDNEMSIAENVGAVSSYLTKLRTEPMLHRIKEDIEELVNKIPAIGSRVIKTVDRVKEGLKYLVVSGVLFEEMGFSYLGPVDGHDIKEMQKSLEYAKNLDGPALVHAITTKGKGYTPAENAPKNFHGISAFKIKTGESKRERELPTYSTIFSRTLVDLAEDDKDIVAITAAMPSGTGLDKFKTEFPDRFYDVGIAEQHAVTFGTGLALEGSKPVITLYSTFLQRAYDQLIHDVALNEAPVTLAIDRGGLVGRDGETHQGVFDYAYLRGIPGFTVMAPKNENELQHMLKTAINYPGPVSLRYPRGMGAGVPLDSKLEELEIGKAEVLREGSDLAILAIGSMVMPALEASKELAKQGIEATVVNSRFVKPLDEDLILDVAKEHDQILTIEEHVLQGGFGSAVLELLADSNVTDIGIERMGIPDEFVQQGSQDILLDHYGLNKAGIKEKVSKLVDNGVDRSG</sequence>
<dbReference type="UniPathway" id="UPA00064">
    <property type="reaction ID" value="UER00091"/>
</dbReference>
<dbReference type="KEGG" id="aar:Acear_1733"/>
<evidence type="ECO:0000256" key="8">
    <source>
        <dbReference type="ARBA" id="ARBA00023052"/>
    </source>
</evidence>
<feature type="binding site" evidence="11">
    <location>
        <begin position="147"/>
        <end position="148"/>
    </location>
    <ligand>
        <name>thiamine diphosphate</name>
        <dbReference type="ChEBI" id="CHEBI:58937"/>
    </ligand>
</feature>
<dbReference type="GO" id="GO:0030976">
    <property type="term" value="F:thiamine pyrophosphate binding"/>
    <property type="evidence" value="ECO:0007669"/>
    <property type="project" value="UniProtKB-UniRule"/>
</dbReference>
<comment type="cofactor">
    <cofactor evidence="11">
        <name>Mg(2+)</name>
        <dbReference type="ChEBI" id="CHEBI:18420"/>
    </cofactor>
    <text evidence="11">Binds 1 Mg(2+) ion per subunit.</text>
</comment>
<protein>
    <recommendedName>
        <fullName evidence="11">1-deoxy-D-xylulose-5-phosphate synthase</fullName>
        <ecNumber evidence="11">2.2.1.7</ecNumber>
    </recommendedName>
    <alternativeName>
        <fullName evidence="11">1-deoxyxylulose-5-phosphate synthase</fullName>
        <shortName evidence="11">DXP synthase</shortName>
        <shortName evidence="11">DXPS</shortName>
    </alternativeName>
</protein>
<dbReference type="InterPro" id="IPR009014">
    <property type="entry name" value="Transketo_C/PFOR_II"/>
</dbReference>
<dbReference type="RefSeq" id="WP_013278683.1">
    <property type="nucleotide sequence ID" value="NC_014378.1"/>
</dbReference>
<dbReference type="HAMAP" id="MF_00315">
    <property type="entry name" value="DXP_synth"/>
    <property type="match status" value="1"/>
</dbReference>
<feature type="binding site" evidence="11">
    <location>
        <position position="146"/>
    </location>
    <ligand>
        <name>Mg(2+)</name>
        <dbReference type="ChEBI" id="CHEBI:18420"/>
    </ligand>
</feature>
<keyword evidence="14" id="KW-1185">Reference proteome</keyword>
<feature type="binding site" evidence="11">
    <location>
        <position position="175"/>
    </location>
    <ligand>
        <name>thiamine diphosphate</name>
        <dbReference type="ChEBI" id="CHEBI:58937"/>
    </ligand>
</feature>
<dbReference type="NCBIfam" id="NF003933">
    <property type="entry name" value="PRK05444.2-2"/>
    <property type="match status" value="1"/>
</dbReference>
<dbReference type="OrthoDB" id="9803371at2"/>
<dbReference type="SMART" id="SM00861">
    <property type="entry name" value="Transket_pyr"/>
    <property type="match status" value="1"/>
</dbReference>
<dbReference type="Gene3D" id="3.40.50.970">
    <property type="match status" value="2"/>
</dbReference>
<dbReference type="EC" id="2.2.1.7" evidence="11"/>
<keyword evidence="6 11" id="KW-0460">Magnesium</keyword>
<dbReference type="PANTHER" id="PTHR43322:SF5">
    <property type="entry name" value="1-DEOXY-D-XYLULOSE-5-PHOSPHATE SYNTHASE, CHLOROPLASTIC"/>
    <property type="match status" value="1"/>
</dbReference>
<dbReference type="GO" id="GO:0009228">
    <property type="term" value="P:thiamine biosynthetic process"/>
    <property type="evidence" value="ECO:0007669"/>
    <property type="project" value="UniProtKB-UniRule"/>
</dbReference>
<dbReference type="GO" id="GO:0008661">
    <property type="term" value="F:1-deoxy-D-xylulose-5-phosphate synthase activity"/>
    <property type="evidence" value="ECO:0007669"/>
    <property type="project" value="UniProtKB-UniRule"/>
</dbReference>
<evidence type="ECO:0000256" key="5">
    <source>
        <dbReference type="ARBA" id="ARBA00022723"/>
    </source>
</evidence>
<dbReference type="FunFam" id="3.40.50.920:FF:000002">
    <property type="entry name" value="1-deoxy-D-xylulose-5-phosphate synthase"/>
    <property type="match status" value="1"/>
</dbReference>
<evidence type="ECO:0000256" key="7">
    <source>
        <dbReference type="ARBA" id="ARBA00022977"/>
    </source>
</evidence>
<evidence type="ECO:0000256" key="10">
    <source>
        <dbReference type="ARBA" id="ARBA00055605"/>
    </source>
</evidence>
<dbReference type="eggNOG" id="COG1154">
    <property type="taxonomic scope" value="Bacteria"/>
</dbReference>
<dbReference type="Pfam" id="PF02779">
    <property type="entry name" value="Transket_pyr"/>
    <property type="match status" value="1"/>
</dbReference>
<dbReference type="Pfam" id="PF02780">
    <property type="entry name" value="Transketolase_C"/>
    <property type="match status" value="1"/>
</dbReference>
<feature type="binding site" evidence="11">
    <location>
        <begin position="115"/>
        <end position="117"/>
    </location>
    <ligand>
        <name>thiamine diphosphate</name>
        <dbReference type="ChEBI" id="CHEBI:58937"/>
    </ligand>
</feature>
<evidence type="ECO:0000259" key="12">
    <source>
        <dbReference type="SMART" id="SM00861"/>
    </source>
</evidence>
<evidence type="ECO:0000256" key="6">
    <source>
        <dbReference type="ARBA" id="ARBA00022842"/>
    </source>
</evidence>
<feature type="binding site" evidence="11">
    <location>
        <position position="367"/>
    </location>
    <ligand>
        <name>thiamine diphosphate</name>
        <dbReference type="ChEBI" id="CHEBI:58937"/>
    </ligand>
</feature>
<evidence type="ECO:0000256" key="3">
    <source>
        <dbReference type="ARBA" id="ARBA00011738"/>
    </source>
</evidence>
<evidence type="ECO:0000256" key="9">
    <source>
        <dbReference type="ARBA" id="ARBA00023229"/>
    </source>
</evidence>
<comment type="pathway">
    <text evidence="1 11">Metabolic intermediate biosynthesis; 1-deoxy-D-xylulose 5-phosphate biosynthesis; 1-deoxy-D-xylulose 5-phosphate from D-glyceraldehyde 3-phosphate and pyruvate: step 1/1.</text>
</comment>
<gene>
    <name evidence="11" type="primary">dxs</name>
    <name evidence="13" type="ordered locus">Acear_1733</name>
</gene>
<dbReference type="GO" id="GO:0016114">
    <property type="term" value="P:terpenoid biosynthetic process"/>
    <property type="evidence" value="ECO:0007669"/>
    <property type="project" value="UniProtKB-UniRule"/>
</dbReference>
<dbReference type="AlphaFoldDB" id="D9QRU7"/>
<dbReference type="SUPFAM" id="SSF52518">
    <property type="entry name" value="Thiamin diphosphate-binding fold (THDP-binding)"/>
    <property type="match status" value="2"/>
</dbReference>
<dbReference type="STRING" id="574087.Acear_1733"/>
<dbReference type="GO" id="GO:0000287">
    <property type="term" value="F:magnesium ion binding"/>
    <property type="evidence" value="ECO:0007669"/>
    <property type="project" value="UniProtKB-UniRule"/>
</dbReference>
<organism evidence="13 14">
    <name type="scientific">Acetohalobium arabaticum (strain ATCC 49924 / DSM 5501 / Z-7288)</name>
    <dbReference type="NCBI Taxonomy" id="574087"/>
    <lineage>
        <taxon>Bacteria</taxon>
        <taxon>Bacillati</taxon>
        <taxon>Bacillota</taxon>
        <taxon>Clostridia</taxon>
        <taxon>Halanaerobiales</taxon>
        <taxon>Halobacteroidaceae</taxon>
        <taxon>Acetohalobium</taxon>
    </lineage>
</organism>
<dbReference type="Proteomes" id="UP000001661">
    <property type="component" value="Chromosome"/>
</dbReference>
<comment type="catalytic activity">
    <reaction evidence="11">
        <text>D-glyceraldehyde 3-phosphate + pyruvate + H(+) = 1-deoxy-D-xylulose 5-phosphate + CO2</text>
        <dbReference type="Rhea" id="RHEA:12605"/>
        <dbReference type="ChEBI" id="CHEBI:15361"/>
        <dbReference type="ChEBI" id="CHEBI:15378"/>
        <dbReference type="ChEBI" id="CHEBI:16526"/>
        <dbReference type="ChEBI" id="CHEBI:57792"/>
        <dbReference type="ChEBI" id="CHEBI:59776"/>
        <dbReference type="EC" id="2.2.1.7"/>
    </reaction>
</comment>
<dbReference type="InterPro" id="IPR029061">
    <property type="entry name" value="THDP-binding"/>
</dbReference>
<name>D9QRU7_ACEAZ</name>
<evidence type="ECO:0000256" key="2">
    <source>
        <dbReference type="ARBA" id="ARBA00011081"/>
    </source>
</evidence>
<dbReference type="EMBL" id="CP002105">
    <property type="protein sequence ID" value="ADL13238.1"/>
    <property type="molecule type" value="Genomic_DNA"/>
</dbReference>
<evidence type="ECO:0000313" key="14">
    <source>
        <dbReference type="Proteomes" id="UP000001661"/>
    </source>
</evidence>
<dbReference type="FunFam" id="3.40.50.970:FF:000005">
    <property type="entry name" value="1-deoxy-D-xylulose-5-phosphate synthase"/>
    <property type="match status" value="1"/>
</dbReference>
<keyword evidence="4 11" id="KW-0808">Transferase</keyword>